<feature type="non-terminal residue" evidence="2">
    <location>
        <position position="1"/>
    </location>
</feature>
<dbReference type="EMBL" id="CADCVK010000023">
    <property type="protein sequence ID" value="CAA9464701.1"/>
    <property type="molecule type" value="Genomic_DNA"/>
</dbReference>
<dbReference type="AlphaFoldDB" id="A0A6J4R5D8"/>
<protein>
    <submittedName>
        <fullName evidence="2">Arylsulfatase</fullName>
        <ecNumber evidence="2">3.1.6.1</ecNumber>
    </submittedName>
</protein>
<evidence type="ECO:0000313" key="2">
    <source>
        <dbReference type="EMBL" id="CAA9464701.1"/>
    </source>
</evidence>
<feature type="region of interest" description="Disordered" evidence="1">
    <location>
        <begin position="1"/>
        <end position="43"/>
    </location>
</feature>
<feature type="non-terminal residue" evidence="2">
    <location>
        <position position="43"/>
    </location>
</feature>
<dbReference type="EC" id="3.1.6.1" evidence="2"/>
<keyword evidence="2" id="KW-0378">Hydrolase</keyword>
<dbReference type="GO" id="GO:0004065">
    <property type="term" value="F:arylsulfatase activity"/>
    <property type="evidence" value="ECO:0007669"/>
    <property type="project" value="UniProtKB-EC"/>
</dbReference>
<name>A0A6J4R5D8_9ACTN</name>
<accession>A0A6J4R5D8</accession>
<proteinExistence type="predicted"/>
<sequence>AGPSSPQRRGYRRGHLPPGPSGSLRQPVHTHAEPRRLRSSVGS</sequence>
<reference evidence="2" key="1">
    <citation type="submission" date="2020-02" db="EMBL/GenBank/DDBJ databases">
        <authorList>
            <person name="Meier V. D."/>
        </authorList>
    </citation>
    <scope>NUCLEOTIDE SEQUENCE</scope>
    <source>
        <strain evidence="2">AVDCRST_MAG12</strain>
    </source>
</reference>
<gene>
    <name evidence="2" type="ORF">AVDCRST_MAG12-175</name>
</gene>
<evidence type="ECO:0000256" key="1">
    <source>
        <dbReference type="SAM" id="MobiDB-lite"/>
    </source>
</evidence>
<organism evidence="2">
    <name type="scientific">uncultured Rubrobacteraceae bacterium</name>
    <dbReference type="NCBI Taxonomy" id="349277"/>
    <lineage>
        <taxon>Bacteria</taxon>
        <taxon>Bacillati</taxon>
        <taxon>Actinomycetota</taxon>
        <taxon>Rubrobacteria</taxon>
        <taxon>Rubrobacterales</taxon>
        <taxon>Rubrobacteraceae</taxon>
        <taxon>environmental samples</taxon>
    </lineage>
</organism>